<dbReference type="Gene3D" id="3.30.1340.30">
    <property type="match status" value="1"/>
</dbReference>
<feature type="domain" description="BON" evidence="2">
    <location>
        <begin position="24"/>
        <end position="93"/>
    </location>
</feature>
<dbReference type="Pfam" id="PF04972">
    <property type="entry name" value="BON"/>
    <property type="match status" value="2"/>
</dbReference>
<comment type="caution">
    <text evidence="3">The sequence shown here is derived from an EMBL/GenBank/DDBJ whole genome shotgun (WGS) entry which is preliminary data.</text>
</comment>
<protein>
    <submittedName>
        <fullName evidence="3">BON domain-containing protein</fullName>
    </submittedName>
</protein>
<feature type="signal peptide" evidence="1">
    <location>
        <begin position="1"/>
        <end position="24"/>
    </location>
</feature>
<dbReference type="Proteomes" id="UP001210231">
    <property type="component" value="Unassembled WGS sequence"/>
</dbReference>
<evidence type="ECO:0000259" key="2">
    <source>
        <dbReference type="PROSITE" id="PS50914"/>
    </source>
</evidence>
<keyword evidence="4" id="KW-1185">Reference proteome</keyword>
<keyword evidence="1" id="KW-0732">Signal</keyword>
<dbReference type="PROSITE" id="PS51257">
    <property type="entry name" value="PROKAR_LIPOPROTEIN"/>
    <property type="match status" value="1"/>
</dbReference>
<evidence type="ECO:0000313" key="3">
    <source>
        <dbReference type="EMBL" id="MDA3615738.1"/>
    </source>
</evidence>
<dbReference type="EMBL" id="JAQGEF010000016">
    <property type="protein sequence ID" value="MDA3615738.1"/>
    <property type="molecule type" value="Genomic_DNA"/>
</dbReference>
<reference evidence="3 4" key="1">
    <citation type="submission" date="2022-12" db="EMBL/GenBank/DDBJ databases">
        <title>Chitinophagaceae gen. sp. nov., a new member of the family Chitinophagaceae, isolated from soil in a chemical factory.</title>
        <authorList>
            <person name="Ke Z."/>
        </authorList>
    </citation>
    <scope>NUCLEOTIDE SEQUENCE [LARGE SCALE GENOMIC DNA]</scope>
    <source>
        <strain evidence="3 4">LY-5</strain>
    </source>
</reference>
<dbReference type="PANTHER" id="PTHR34606">
    <property type="entry name" value="BON DOMAIN-CONTAINING PROTEIN"/>
    <property type="match status" value="1"/>
</dbReference>
<name>A0ABT4ULL7_9BACT</name>
<dbReference type="PROSITE" id="PS50914">
    <property type="entry name" value="BON"/>
    <property type="match status" value="1"/>
</dbReference>
<feature type="chain" id="PRO_5047176600" evidence="1">
    <location>
        <begin position="25"/>
        <end position="163"/>
    </location>
</feature>
<evidence type="ECO:0000256" key="1">
    <source>
        <dbReference type="SAM" id="SignalP"/>
    </source>
</evidence>
<dbReference type="PANTHER" id="PTHR34606:SF15">
    <property type="entry name" value="BON DOMAIN-CONTAINING PROTEIN"/>
    <property type="match status" value="1"/>
</dbReference>
<organism evidence="3 4">
    <name type="scientific">Polluticaenibacter yanchengensis</name>
    <dbReference type="NCBI Taxonomy" id="3014562"/>
    <lineage>
        <taxon>Bacteria</taxon>
        <taxon>Pseudomonadati</taxon>
        <taxon>Bacteroidota</taxon>
        <taxon>Chitinophagia</taxon>
        <taxon>Chitinophagales</taxon>
        <taxon>Chitinophagaceae</taxon>
        <taxon>Polluticaenibacter</taxon>
    </lineage>
</organism>
<evidence type="ECO:0000313" key="4">
    <source>
        <dbReference type="Proteomes" id="UP001210231"/>
    </source>
</evidence>
<dbReference type="InterPro" id="IPR007055">
    <property type="entry name" value="BON_dom"/>
</dbReference>
<proteinExistence type="predicted"/>
<gene>
    <name evidence="3" type="ORF">O3P16_13035</name>
</gene>
<dbReference type="RefSeq" id="WP_407032064.1">
    <property type="nucleotide sequence ID" value="NZ_JAQGEF010000016.1"/>
</dbReference>
<dbReference type="InterPro" id="IPR051686">
    <property type="entry name" value="Lipoprotein_DolP"/>
</dbReference>
<accession>A0ABT4ULL7</accession>
<sequence length="163" mass="16771">MKLKQILSIAILAGGLAVSMQSCKSEPKDTEIQSKVSAALVSTPGVTVTVDKGVVTLSGEVADEATKQAAETAAKGLEKEGVKGVNNNLTVTPPPPPAPVVTADDTLLSGVNAVLANYKGVTAEVKEGVVTLRGDIKRADLTNLMQALNALGAKKIENQLNIK</sequence>